<accession>A0A484H6I0</accession>
<dbReference type="EMBL" id="LR026963">
    <property type="protein sequence ID" value="VBB69757.1"/>
    <property type="molecule type" value="Genomic_DNA"/>
</dbReference>
<reference evidence="1" key="1">
    <citation type="submission" date="2018-10" db="EMBL/GenBank/DDBJ databases">
        <authorList>
            <person name="Gruber-Vodicka H."/>
            <person name="Jaeckle O."/>
        </authorList>
    </citation>
    <scope>NUCLEOTIDE SEQUENCE</scope>
</reference>
<evidence type="ECO:0000313" key="1">
    <source>
        <dbReference type="EMBL" id="VBB69757.1"/>
    </source>
</evidence>
<name>A0A484H6I0_9ZZZZ</name>
<protein>
    <submittedName>
        <fullName evidence="1">Uncharacterized protein</fullName>
    </submittedName>
</protein>
<dbReference type="AlphaFoldDB" id="A0A484H6I0"/>
<sequence>MIVATIAFRTLRAKRLLLLFVLPPLAQPVWLVWPSSPRLVDPSRYTASKRYKKWPASCGIFLERVFGMFSQNLDSSIEQSGRQTQLIPGILTGILRFLPRE</sequence>
<proteinExistence type="predicted"/>
<organism evidence="1">
    <name type="scientific">invertebrate metagenome</name>
    <dbReference type="NCBI Taxonomy" id="1711999"/>
    <lineage>
        <taxon>unclassified sequences</taxon>
        <taxon>metagenomes</taxon>
        <taxon>organismal metagenomes</taxon>
    </lineage>
</organism>
<gene>
    <name evidence="1" type="ORF">RIEGSTA812A_PEG_1230</name>
</gene>